<dbReference type="AlphaFoldDB" id="A0A5C8ZKM6"/>
<keyword evidence="2" id="KW-0378">Hydrolase</keyword>
<proteinExistence type="predicted"/>
<comment type="caution">
    <text evidence="2">The sequence shown here is derived from an EMBL/GenBank/DDBJ whole genome shotgun (WGS) entry which is preliminary data.</text>
</comment>
<dbReference type="CDD" id="cd06262">
    <property type="entry name" value="metallo-hydrolase-like_MBL-fold"/>
    <property type="match status" value="1"/>
</dbReference>
<dbReference type="InterPro" id="IPR051453">
    <property type="entry name" value="MBL_Glyoxalase_II"/>
</dbReference>
<keyword evidence="3" id="KW-1185">Reference proteome</keyword>
<dbReference type="SUPFAM" id="SSF56281">
    <property type="entry name" value="Metallo-hydrolase/oxidoreductase"/>
    <property type="match status" value="1"/>
</dbReference>
<dbReference type="PANTHER" id="PTHR46233:SF1">
    <property type="entry name" value="CONSERVED PROTEIN"/>
    <property type="match status" value="1"/>
</dbReference>
<evidence type="ECO:0000313" key="3">
    <source>
        <dbReference type="Proteomes" id="UP000321234"/>
    </source>
</evidence>
<accession>A0A5C8ZKM6</accession>
<dbReference type="SMART" id="SM00849">
    <property type="entry name" value="Lactamase_B"/>
    <property type="match status" value="1"/>
</dbReference>
<dbReference type="Gene3D" id="3.60.15.10">
    <property type="entry name" value="Ribonuclease Z/Hydroxyacylglutathione hydrolase-like"/>
    <property type="match status" value="1"/>
</dbReference>
<dbReference type="GO" id="GO:0016787">
    <property type="term" value="F:hydrolase activity"/>
    <property type="evidence" value="ECO:0007669"/>
    <property type="project" value="UniProtKB-KW"/>
</dbReference>
<dbReference type="Proteomes" id="UP000321234">
    <property type="component" value="Unassembled WGS sequence"/>
</dbReference>
<dbReference type="PANTHER" id="PTHR46233">
    <property type="entry name" value="HYDROXYACYLGLUTATHIONE HYDROLASE GLOC"/>
    <property type="match status" value="1"/>
</dbReference>
<organism evidence="2 3">
    <name type="scientific">Quadrisphaera setariae</name>
    <dbReference type="NCBI Taxonomy" id="2593304"/>
    <lineage>
        <taxon>Bacteria</taxon>
        <taxon>Bacillati</taxon>
        <taxon>Actinomycetota</taxon>
        <taxon>Actinomycetes</taxon>
        <taxon>Kineosporiales</taxon>
        <taxon>Kineosporiaceae</taxon>
        <taxon>Quadrisphaera</taxon>
    </lineage>
</organism>
<dbReference type="InterPro" id="IPR036866">
    <property type="entry name" value="RibonucZ/Hydroxyglut_hydro"/>
</dbReference>
<dbReference type="OrthoDB" id="2971563at2"/>
<name>A0A5C8ZKM6_9ACTN</name>
<dbReference type="RefSeq" id="WP_147925147.1">
    <property type="nucleotide sequence ID" value="NZ_VKAC01000002.1"/>
</dbReference>
<evidence type="ECO:0000313" key="2">
    <source>
        <dbReference type="EMBL" id="TXR57506.1"/>
    </source>
</evidence>
<gene>
    <name evidence="2" type="ORF">FMM08_04550</name>
</gene>
<dbReference type="EMBL" id="VKAC01000002">
    <property type="protein sequence ID" value="TXR57506.1"/>
    <property type="molecule type" value="Genomic_DNA"/>
</dbReference>
<sequence length="213" mass="22457">MLDLRTVSVGPMDNRAHLLTDAVPGGSGAWLLVDAAAEPDRLLELLEEALPAERRGQGLVVTTHRHDDHTGALVRFAAATGATTAAGDDDADALPLAPDRRLRHGDVVRVGEHELGVTALRGHTPGSVALLLPAGALPGAEGEVAHLFTGDSLFPGGPGRTWSPEDFTSLMDDLEERVFAVLPDSTVVHPGHGETTTLGAERPRLGEYRARGW</sequence>
<feature type="domain" description="Metallo-beta-lactamase" evidence="1">
    <location>
        <begin position="13"/>
        <end position="192"/>
    </location>
</feature>
<dbReference type="InterPro" id="IPR001279">
    <property type="entry name" value="Metallo-B-lactamas"/>
</dbReference>
<evidence type="ECO:0000259" key="1">
    <source>
        <dbReference type="SMART" id="SM00849"/>
    </source>
</evidence>
<protein>
    <submittedName>
        <fullName evidence="2">MBL fold metallo-hydrolase</fullName>
    </submittedName>
</protein>
<dbReference type="Pfam" id="PF00753">
    <property type="entry name" value="Lactamase_B"/>
    <property type="match status" value="1"/>
</dbReference>
<reference evidence="2 3" key="1">
    <citation type="submission" date="2019-07" db="EMBL/GenBank/DDBJ databases">
        <title>Quadrisphaera sp. strain DD2A genome sequencing and assembly.</title>
        <authorList>
            <person name="Kim I."/>
        </authorList>
    </citation>
    <scope>NUCLEOTIDE SEQUENCE [LARGE SCALE GENOMIC DNA]</scope>
    <source>
        <strain evidence="2 3">DD2A</strain>
    </source>
</reference>